<dbReference type="Proteomes" id="UP000014216">
    <property type="component" value="Unassembled WGS sequence"/>
</dbReference>
<evidence type="ECO:0000313" key="3">
    <source>
        <dbReference type="Proteomes" id="UP000014216"/>
    </source>
</evidence>
<reference evidence="2 3" key="1">
    <citation type="journal article" date="2013" name="Genome Announc.">
        <title>Draft Genome Sequence of Desulfotignum phosphitoxidans DSM 13687 Strain FiPS-3.</title>
        <authorList>
            <person name="Poehlein A."/>
            <person name="Daniel R."/>
            <person name="Simeonova D.D."/>
        </authorList>
    </citation>
    <scope>NUCLEOTIDE SEQUENCE [LARGE SCALE GENOMIC DNA]</scope>
    <source>
        <strain evidence="2 3">DSM 13687</strain>
    </source>
</reference>
<dbReference type="Pfam" id="PF01022">
    <property type="entry name" value="HTH_5"/>
    <property type="match status" value="1"/>
</dbReference>
<accession>S0FTL1</accession>
<evidence type="ECO:0000259" key="1">
    <source>
        <dbReference type="Pfam" id="PF01022"/>
    </source>
</evidence>
<dbReference type="InterPro" id="IPR036388">
    <property type="entry name" value="WH-like_DNA-bd_sf"/>
</dbReference>
<feature type="domain" description="HTH arsR-type" evidence="1">
    <location>
        <begin position="6"/>
        <end position="37"/>
    </location>
</feature>
<dbReference type="EMBL" id="APJX01000010">
    <property type="protein sequence ID" value="EMS78030.1"/>
    <property type="molecule type" value="Genomic_DNA"/>
</dbReference>
<dbReference type="GO" id="GO:0003700">
    <property type="term" value="F:DNA-binding transcription factor activity"/>
    <property type="evidence" value="ECO:0007669"/>
    <property type="project" value="InterPro"/>
</dbReference>
<dbReference type="InterPro" id="IPR036390">
    <property type="entry name" value="WH_DNA-bd_sf"/>
</dbReference>
<sequence length="70" mass="7548">MTSIKNFLARGTSTSKEIQAALGLSQSTVSRMLKKMGDRIVQISEGRFLSAASRQKLFPFTPGGGSNRTV</sequence>
<organism evidence="2 3">
    <name type="scientific">Desulfotignum phosphitoxidans DSM 13687</name>
    <dbReference type="NCBI Taxonomy" id="1286635"/>
    <lineage>
        <taxon>Bacteria</taxon>
        <taxon>Pseudomonadati</taxon>
        <taxon>Thermodesulfobacteriota</taxon>
        <taxon>Desulfobacteria</taxon>
        <taxon>Desulfobacterales</taxon>
        <taxon>Desulfobacteraceae</taxon>
        <taxon>Desulfotignum</taxon>
    </lineage>
</organism>
<dbReference type="RefSeq" id="WP_006967808.1">
    <property type="nucleotide sequence ID" value="NZ_APJX01000010.1"/>
</dbReference>
<dbReference type="SUPFAM" id="SSF46785">
    <property type="entry name" value="Winged helix' DNA-binding domain"/>
    <property type="match status" value="1"/>
</dbReference>
<protein>
    <submittedName>
        <fullName evidence="2">Transcriptional regulator ArsR family</fullName>
    </submittedName>
</protein>
<dbReference type="InterPro" id="IPR001845">
    <property type="entry name" value="HTH_ArsR_DNA-bd_dom"/>
</dbReference>
<evidence type="ECO:0000313" key="2">
    <source>
        <dbReference type="EMBL" id="EMS78030.1"/>
    </source>
</evidence>
<proteinExistence type="predicted"/>
<comment type="caution">
    <text evidence="2">The sequence shown here is derived from an EMBL/GenBank/DDBJ whole genome shotgun (WGS) entry which is preliminary data.</text>
</comment>
<dbReference type="AlphaFoldDB" id="S0FTL1"/>
<dbReference type="Gene3D" id="1.10.10.10">
    <property type="entry name" value="Winged helix-like DNA-binding domain superfamily/Winged helix DNA-binding domain"/>
    <property type="match status" value="1"/>
</dbReference>
<gene>
    <name evidence="2" type="ORF">Dpo_10c00230</name>
</gene>
<keyword evidence="3" id="KW-1185">Reference proteome</keyword>
<name>S0FTL1_9BACT</name>